<evidence type="ECO:0000313" key="2">
    <source>
        <dbReference type="EMBL" id="CAH1737245.1"/>
    </source>
</evidence>
<protein>
    <submittedName>
        <fullName evidence="2">Uncharacterized protein</fullName>
    </submittedName>
</protein>
<keyword evidence="1" id="KW-1133">Transmembrane helix</keyword>
<dbReference type="EMBL" id="OU899037">
    <property type="protein sequence ID" value="CAH1737245.1"/>
    <property type="molecule type" value="Genomic_DNA"/>
</dbReference>
<reference evidence="2" key="2">
    <citation type="submission" date="2022-10" db="EMBL/GenBank/DDBJ databases">
        <authorList>
            <consortium name="ENA_rothamsted_submissions"/>
            <consortium name="culmorum"/>
            <person name="King R."/>
        </authorList>
    </citation>
    <scope>NUCLEOTIDE SEQUENCE</scope>
</reference>
<dbReference type="AlphaFoldDB" id="A0A9P0NQB2"/>
<organism evidence="2 3">
    <name type="scientific">Aphis gossypii</name>
    <name type="common">Cotton aphid</name>
    <dbReference type="NCBI Taxonomy" id="80765"/>
    <lineage>
        <taxon>Eukaryota</taxon>
        <taxon>Metazoa</taxon>
        <taxon>Ecdysozoa</taxon>
        <taxon>Arthropoda</taxon>
        <taxon>Hexapoda</taxon>
        <taxon>Insecta</taxon>
        <taxon>Pterygota</taxon>
        <taxon>Neoptera</taxon>
        <taxon>Paraneoptera</taxon>
        <taxon>Hemiptera</taxon>
        <taxon>Sternorrhyncha</taxon>
        <taxon>Aphidomorpha</taxon>
        <taxon>Aphidoidea</taxon>
        <taxon>Aphididae</taxon>
        <taxon>Aphidini</taxon>
        <taxon>Aphis</taxon>
        <taxon>Aphis</taxon>
    </lineage>
</organism>
<dbReference type="Proteomes" id="UP001154329">
    <property type="component" value="Chromosome 4"/>
</dbReference>
<proteinExistence type="predicted"/>
<reference evidence="2" key="1">
    <citation type="submission" date="2022-02" db="EMBL/GenBank/DDBJ databases">
        <authorList>
            <person name="King R."/>
        </authorList>
    </citation>
    <scope>NUCLEOTIDE SEQUENCE</scope>
</reference>
<keyword evidence="3" id="KW-1185">Reference proteome</keyword>
<sequence length="166" mass="19516">MDDKNDSFKFFKNVFTNIIQEYFHGQYFNTTNRFNTSCTKETQCDSTAMFCNLTTLLCQCAEFHLWNDTIEICEFKQEHLTKWIEKNKTNDIIYITEIVPAKSMSKYAIPWPIMTVMIIGALCFLLCIGYVCYGEDKVDEDKTVSAALFKQHEQTRRIQTTIMENF</sequence>
<name>A0A9P0NQB2_APHGO</name>
<keyword evidence="1" id="KW-0472">Membrane</keyword>
<gene>
    <name evidence="2" type="ORF">APHIGO_LOCUS10814</name>
</gene>
<accession>A0A9P0NQB2</accession>
<evidence type="ECO:0000313" key="3">
    <source>
        <dbReference type="Proteomes" id="UP001154329"/>
    </source>
</evidence>
<evidence type="ECO:0000256" key="1">
    <source>
        <dbReference type="SAM" id="Phobius"/>
    </source>
</evidence>
<keyword evidence="1" id="KW-0812">Transmembrane</keyword>
<feature type="transmembrane region" description="Helical" evidence="1">
    <location>
        <begin position="109"/>
        <end position="133"/>
    </location>
</feature>